<dbReference type="InterPro" id="IPR011006">
    <property type="entry name" value="CheY-like_superfamily"/>
</dbReference>
<dbReference type="InterPro" id="IPR004358">
    <property type="entry name" value="Sig_transdc_His_kin-like_C"/>
</dbReference>
<keyword evidence="3 5" id="KW-0597">Phosphoprotein</keyword>
<evidence type="ECO:0000256" key="4">
    <source>
        <dbReference type="ARBA" id="ARBA00023012"/>
    </source>
</evidence>
<keyword evidence="10" id="KW-1185">Reference proteome</keyword>
<dbReference type="InterPro" id="IPR005467">
    <property type="entry name" value="His_kinase_dom"/>
</dbReference>
<dbReference type="PANTHER" id="PTHR45339">
    <property type="entry name" value="HYBRID SIGNAL TRANSDUCTION HISTIDINE KINASE J"/>
    <property type="match status" value="1"/>
</dbReference>
<dbReference type="SUPFAM" id="SSF52172">
    <property type="entry name" value="CheY-like"/>
    <property type="match status" value="1"/>
</dbReference>
<dbReference type="InterPro" id="IPR003661">
    <property type="entry name" value="HisK_dim/P_dom"/>
</dbReference>
<feature type="domain" description="Histidine kinase" evidence="7">
    <location>
        <begin position="344"/>
        <end position="565"/>
    </location>
</feature>
<dbReference type="AlphaFoldDB" id="A0A318UDS6"/>
<keyword evidence="6" id="KW-0812">Transmembrane</keyword>
<dbReference type="FunFam" id="3.30.565.10:FF:000010">
    <property type="entry name" value="Sensor histidine kinase RcsC"/>
    <property type="match status" value="1"/>
</dbReference>
<comment type="catalytic activity">
    <reaction evidence="1">
        <text>ATP + protein L-histidine = ADP + protein N-phospho-L-histidine.</text>
        <dbReference type="EC" id="2.7.13.3"/>
    </reaction>
</comment>
<proteinExistence type="predicted"/>
<feature type="modified residue" description="4-aspartylphosphate" evidence="5">
    <location>
        <position position="638"/>
    </location>
</feature>
<gene>
    <name evidence="9" type="ORF">B0O44_104404</name>
</gene>
<evidence type="ECO:0000313" key="10">
    <source>
        <dbReference type="Proteomes" id="UP000248198"/>
    </source>
</evidence>
<dbReference type="SUPFAM" id="SSF47384">
    <property type="entry name" value="Homodimeric domain of signal transducing histidine kinase"/>
    <property type="match status" value="1"/>
</dbReference>
<dbReference type="GO" id="GO:0000155">
    <property type="term" value="F:phosphorelay sensor kinase activity"/>
    <property type="evidence" value="ECO:0007669"/>
    <property type="project" value="InterPro"/>
</dbReference>
<dbReference type="InterPro" id="IPR036890">
    <property type="entry name" value="HATPase_C_sf"/>
</dbReference>
<feature type="domain" description="Response regulatory" evidence="8">
    <location>
        <begin position="589"/>
        <end position="707"/>
    </location>
</feature>
<feature type="transmembrane region" description="Helical" evidence="6">
    <location>
        <begin position="295"/>
        <end position="315"/>
    </location>
</feature>
<dbReference type="Proteomes" id="UP000248198">
    <property type="component" value="Unassembled WGS sequence"/>
</dbReference>
<dbReference type="Pfam" id="PF00072">
    <property type="entry name" value="Response_reg"/>
    <property type="match status" value="1"/>
</dbReference>
<comment type="caution">
    <text evidence="9">The sequence shown here is derived from an EMBL/GenBank/DDBJ whole genome shotgun (WGS) entry which is preliminary data.</text>
</comment>
<evidence type="ECO:0000256" key="3">
    <source>
        <dbReference type="ARBA" id="ARBA00022553"/>
    </source>
</evidence>
<dbReference type="EMBL" id="QKLU01000004">
    <property type="protein sequence ID" value="PYF74233.1"/>
    <property type="molecule type" value="Genomic_DNA"/>
</dbReference>
<protein>
    <recommendedName>
        <fullName evidence="2">histidine kinase</fullName>
        <ecNumber evidence="2">2.7.13.3</ecNumber>
    </recommendedName>
</protein>
<dbReference type="EC" id="2.7.13.3" evidence="2"/>
<dbReference type="PROSITE" id="PS50110">
    <property type="entry name" value="RESPONSE_REGULATORY"/>
    <property type="match status" value="1"/>
</dbReference>
<evidence type="ECO:0000256" key="1">
    <source>
        <dbReference type="ARBA" id="ARBA00000085"/>
    </source>
</evidence>
<dbReference type="CDD" id="cd00082">
    <property type="entry name" value="HisKA"/>
    <property type="match status" value="1"/>
</dbReference>
<evidence type="ECO:0000256" key="5">
    <source>
        <dbReference type="PROSITE-ProRule" id="PRU00169"/>
    </source>
</evidence>
<keyword evidence="6" id="KW-0472">Membrane</keyword>
<dbReference type="RefSeq" id="WP_110831348.1">
    <property type="nucleotide sequence ID" value="NZ_QKLU01000004.1"/>
</dbReference>
<evidence type="ECO:0000256" key="6">
    <source>
        <dbReference type="SAM" id="Phobius"/>
    </source>
</evidence>
<organism evidence="9 10">
    <name type="scientific">Pedobacter nutrimenti</name>
    <dbReference type="NCBI Taxonomy" id="1241337"/>
    <lineage>
        <taxon>Bacteria</taxon>
        <taxon>Pseudomonadati</taxon>
        <taxon>Bacteroidota</taxon>
        <taxon>Sphingobacteriia</taxon>
        <taxon>Sphingobacteriales</taxon>
        <taxon>Sphingobacteriaceae</taxon>
        <taxon>Pedobacter</taxon>
    </lineage>
</organism>
<dbReference type="OrthoDB" id="9811889at2"/>
<dbReference type="SMART" id="SM00388">
    <property type="entry name" value="HisKA"/>
    <property type="match status" value="1"/>
</dbReference>
<dbReference type="PANTHER" id="PTHR45339:SF1">
    <property type="entry name" value="HYBRID SIGNAL TRANSDUCTION HISTIDINE KINASE J"/>
    <property type="match status" value="1"/>
</dbReference>
<name>A0A318UDS6_9SPHI</name>
<dbReference type="Pfam" id="PF00512">
    <property type="entry name" value="HisKA"/>
    <property type="match status" value="1"/>
</dbReference>
<dbReference type="CDD" id="cd16922">
    <property type="entry name" value="HATPase_EvgS-ArcB-TorS-like"/>
    <property type="match status" value="1"/>
</dbReference>
<accession>A0A318UDS6</accession>
<sequence>MPFKAKARSSFRYSVIIFVVLVLCLFGFFLYQRSVKVAALKENLARLVDLQEDYAKLDSCVYVLYQADNSSKLYEATASKDYLQKFSLQMQKASALLNDLDAALEDKGKKGSFPGLPREKKLKTENYLKVRKLTDSLILGFSKLGLIERSAQQPPTLVPGMGKEVKTIVHFDTIKKAAPKKKFFGRLGEAFSGKAHVKDSVIVVKRESKKVVSVPSRHFSKKQLKKLDNYYRELYAASGKLKKEEKDILAVNGKLLEEIISVLRRFKKEEIGAMLQERTLVGAELQQQVRSLNGISIFNGILLLSLIVVIVYHTFKLYKNEKLLLNLSKRSSQEVHSKSRFLANMSHELRTPLNSVIGFSEQLGKSPLNEGQSEQLRAIRKSSEMLLELVNEILDFSKYEVGKINFEYIPFIVEEEINEVFNSMNVLAANKNVTLINKVFLAKELCLGGDKLRLKQVVMNLLTNAIKFTSEGEVTLKVQFIQEEKRAGILKAQIEDTGIGIAREDLDYIFDEFSQVYSPSRTKQQGTGLGLAICKKIVELQGGKISVSSVPDKGSVFSFEIPYALDEMPEKLVVTDKRPGLSSILEGKRILLVDDNKMNILLAQTILKKWKMDYDSAFDGKEALDLFRKNSYDLVLTDIQMPVMGGVELTHEIRYNGGIEKSGIPILGVTAHVLQENRDAYLKVGMNDLVLKPFLEKELIDQIKKYI</sequence>
<dbReference type="CDD" id="cd17546">
    <property type="entry name" value="REC_hyHK_CKI1_RcsC-like"/>
    <property type="match status" value="1"/>
</dbReference>
<feature type="transmembrane region" description="Helical" evidence="6">
    <location>
        <begin position="12"/>
        <end position="31"/>
    </location>
</feature>
<dbReference type="SMART" id="SM00387">
    <property type="entry name" value="HATPase_c"/>
    <property type="match status" value="1"/>
</dbReference>
<dbReference type="InterPro" id="IPR036097">
    <property type="entry name" value="HisK_dim/P_sf"/>
</dbReference>
<evidence type="ECO:0000313" key="9">
    <source>
        <dbReference type="EMBL" id="PYF74233.1"/>
    </source>
</evidence>
<dbReference type="Pfam" id="PF02518">
    <property type="entry name" value="HATPase_c"/>
    <property type="match status" value="1"/>
</dbReference>
<keyword evidence="4" id="KW-0902">Two-component regulatory system</keyword>
<dbReference type="PROSITE" id="PS50109">
    <property type="entry name" value="HIS_KIN"/>
    <property type="match status" value="1"/>
</dbReference>
<dbReference type="InterPro" id="IPR001789">
    <property type="entry name" value="Sig_transdc_resp-reg_receiver"/>
</dbReference>
<keyword evidence="6" id="KW-1133">Transmembrane helix</keyword>
<dbReference type="Gene3D" id="1.10.287.130">
    <property type="match status" value="1"/>
</dbReference>
<evidence type="ECO:0000259" key="7">
    <source>
        <dbReference type="PROSITE" id="PS50109"/>
    </source>
</evidence>
<dbReference type="PRINTS" id="PR00344">
    <property type="entry name" value="BCTRLSENSOR"/>
</dbReference>
<dbReference type="SMART" id="SM00448">
    <property type="entry name" value="REC"/>
    <property type="match status" value="1"/>
</dbReference>
<evidence type="ECO:0000259" key="8">
    <source>
        <dbReference type="PROSITE" id="PS50110"/>
    </source>
</evidence>
<dbReference type="InterPro" id="IPR003594">
    <property type="entry name" value="HATPase_dom"/>
</dbReference>
<dbReference type="SUPFAM" id="SSF55874">
    <property type="entry name" value="ATPase domain of HSP90 chaperone/DNA topoisomerase II/histidine kinase"/>
    <property type="match status" value="1"/>
</dbReference>
<dbReference type="Gene3D" id="3.30.565.10">
    <property type="entry name" value="Histidine kinase-like ATPase, C-terminal domain"/>
    <property type="match status" value="1"/>
</dbReference>
<reference evidence="9 10" key="1">
    <citation type="submission" date="2018-06" db="EMBL/GenBank/DDBJ databases">
        <title>Genomic Encyclopedia of Archaeal and Bacterial Type Strains, Phase II (KMG-II): from individual species to whole genera.</title>
        <authorList>
            <person name="Goeker M."/>
        </authorList>
    </citation>
    <scope>NUCLEOTIDE SEQUENCE [LARGE SCALE GENOMIC DNA]</scope>
    <source>
        <strain evidence="9 10">DSM 27372</strain>
    </source>
</reference>
<evidence type="ECO:0000256" key="2">
    <source>
        <dbReference type="ARBA" id="ARBA00012438"/>
    </source>
</evidence>
<dbReference type="Gene3D" id="3.40.50.2300">
    <property type="match status" value="1"/>
</dbReference>